<feature type="compositionally biased region" description="Basic and acidic residues" evidence="4">
    <location>
        <begin position="215"/>
        <end position="227"/>
    </location>
</feature>
<reference evidence="6 7" key="1">
    <citation type="submission" date="2015-12" db="EMBL/GenBank/DDBJ databases">
        <title>The genome of Folsomia candida.</title>
        <authorList>
            <person name="Faddeeva A."/>
            <person name="Derks M.F."/>
            <person name="Anvar Y."/>
            <person name="Smit S."/>
            <person name="Van Straalen N."/>
            <person name="Roelofs D."/>
        </authorList>
    </citation>
    <scope>NUCLEOTIDE SEQUENCE [LARGE SCALE GENOMIC DNA]</scope>
    <source>
        <strain evidence="6 7">VU population</strain>
        <tissue evidence="6">Whole body</tissue>
    </source>
</reference>
<dbReference type="GO" id="GO:1990904">
    <property type="term" value="C:ribonucleoprotein complex"/>
    <property type="evidence" value="ECO:0007669"/>
    <property type="project" value="UniProtKB-KW"/>
</dbReference>
<keyword evidence="1" id="KW-0677">Repeat</keyword>
<dbReference type="Pfam" id="PF00076">
    <property type="entry name" value="RRM_1"/>
    <property type="match status" value="1"/>
</dbReference>
<dbReference type="SMART" id="SM00360">
    <property type="entry name" value="RRM"/>
    <property type="match status" value="3"/>
</dbReference>
<keyword evidence="6" id="KW-0687">Ribonucleoprotein</keyword>
<protein>
    <submittedName>
        <fullName evidence="6">Heterogeneous nuclear ribonucleoprotein F</fullName>
    </submittedName>
</protein>
<dbReference type="PROSITE" id="PS50102">
    <property type="entry name" value="RRM"/>
    <property type="match status" value="1"/>
</dbReference>
<dbReference type="STRING" id="158441.A0A226ESW1"/>
<accession>A0A226ESW1</accession>
<dbReference type="EMBL" id="LNIX01000002">
    <property type="protein sequence ID" value="OXA60692.1"/>
    <property type="molecule type" value="Genomic_DNA"/>
</dbReference>
<name>A0A226ESW1_FOLCA</name>
<dbReference type="OMA" id="YSCTEDQ"/>
<comment type="caution">
    <text evidence="6">The sequence shown here is derived from an EMBL/GenBank/DDBJ whole genome shotgun (WGS) entry which is preliminary data.</text>
</comment>
<dbReference type="SUPFAM" id="SSF54928">
    <property type="entry name" value="RNA-binding domain, RBD"/>
    <property type="match status" value="3"/>
</dbReference>
<evidence type="ECO:0000256" key="2">
    <source>
        <dbReference type="ARBA" id="ARBA00022884"/>
    </source>
</evidence>
<organism evidence="6 7">
    <name type="scientific">Folsomia candida</name>
    <name type="common">Springtail</name>
    <dbReference type="NCBI Taxonomy" id="158441"/>
    <lineage>
        <taxon>Eukaryota</taxon>
        <taxon>Metazoa</taxon>
        <taxon>Ecdysozoa</taxon>
        <taxon>Arthropoda</taxon>
        <taxon>Hexapoda</taxon>
        <taxon>Collembola</taxon>
        <taxon>Entomobryomorpha</taxon>
        <taxon>Isotomoidea</taxon>
        <taxon>Isotomidae</taxon>
        <taxon>Proisotominae</taxon>
        <taxon>Folsomia</taxon>
    </lineage>
</organism>
<dbReference type="AlphaFoldDB" id="A0A226ESW1"/>
<proteinExistence type="predicted"/>
<feature type="region of interest" description="Disordered" evidence="4">
    <location>
        <begin position="204"/>
        <end position="245"/>
    </location>
</feature>
<dbReference type="GO" id="GO:0003723">
    <property type="term" value="F:RNA binding"/>
    <property type="evidence" value="ECO:0007669"/>
    <property type="project" value="UniProtKB-UniRule"/>
</dbReference>
<dbReference type="InterPro" id="IPR050666">
    <property type="entry name" value="ESRP"/>
</dbReference>
<dbReference type="Gene3D" id="3.30.70.330">
    <property type="match status" value="3"/>
</dbReference>
<sequence>MEDEDRRCVKLRGLPWTATKDDIKEFFNDCKIHKGDDGIHLVSNSAGRATGEAFVEVPPDDDIDVFLRKDKKSMGPRYIEVFKVKRSEMEWAIRRPSRSQDNIYRDSRDSDSDADEECQCYVRLRGLPYDCSHDSIIEFFKGMTISNDGGIQLMMDMTGRPSGEAYVKFSSKENAEKALGQDRECIGARYIETFRVSPGELKNMRNNALTRPHGRGYDRHHPYDRGSRYSGGRFGGGSSSSRSSRYISKGFEEDNWYGSGDRHHDRGWGRPPLPFRGYSRGSGGSSISSSEKNCVLMRGVPFKANEYDIRKFFDPLHPTAVDIIYESSGRPSGTAKVLFANGDDVTRAMGKHKDRMEHRYIELFLHNA</sequence>
<keyword evidence="2 3" id="KW-0694">RNA-binding</keyword>
<dbReference type="Proteomes" id="UP000198287">
    <property type="component" value="Unassembled WGS sequence"/>
</dbReference>
<dbReference type="InterPro" id="IPR012677">
    <property type="entry name" value="Nucleotide-bd_a/b_plait_sf"/>
</dbReference>
<evidence type="ECO:0000313" key="6">
    <source>
        <dbReference type="EMBL" id="OXA60692.1"/>
    </source>
</evidence>
<dbReference type="OrthoDB" id="431068at2759"/>
<evidence type="ECO:0000259" key="5">
    <source>
        <dbReference type="PROSITE" id="PS50102"/>
    </source>
</evidence>
<dbReference type="PANTHER" id="PTHR13976">
    <property type="entry name" value="HETEROGENEOUS NUCLEAR RIBONUCLEOPROTEIN-RELATED"/>
    <property type="match status" value="1"/>
</dbReference>
<dbReference type="InterPro" id="IPR000504">
    <property type="entry name" value="RRM_dom"/>
</dbReference>
<feature type="domain" description="RRM" evidence="5">
    <location>
        <begin position="120"/>
        <end position="201"/>
    </location>
</feature>
<dbReference type="InterPro" id="IPR035979">
    <property type="entry name" value="RBD_domain_sf"/>
</dbReference>
<evidence type="ECO:0000256" key="3">
    <source>
        <dbReference type="PROSITE-ProRule" id="PRU00176"/>
    </source>
</evidence>
<gene>
    <name evidence="6" type="ORF">Fcan01_05961</name>
</gene>
<evidence type="ECO:0000313" key="7">
    <source>
        <dbReference type="Proteomes" id="UP000198287"/>
    </source>
</evidence>
<keyword evidence="7" id="KW-1185">Reference proteome</keyword>
<evidence type="ECO:0000256" key="4">
    <source>
        <dbReference type="SAM" id="MobiDB-lite"/>
    </source>
</evidence>
<evidence type="ECO:0000256" key="1">
    <source>
        <dbReference type="ARBA" id="ARBA00022737"/>
    </source>
</evidence>